<dbReference type="InterPro" id="IPR050298">
    <property type="entry name" value="Gram-neg_bact_OMP"/>
</dbReference>
<comment type="caution">
    <text evidence="13">The sequence shown here is derived from an EMBL/GenBank/DDBJ whole genome shotgun (WGS) entry which is preliminary data.</text>
</comment>
<dbReference type="PANTHER" id="PTHR34501:SF9">
    <property type="entry name" value="MAJOR OUTER MEMBRANE PROTEIN P.IA"/>
    <property type="match status" value="1"/>
</dbReference>
<evidence type="ECO:0000256" key="9">
    <source>
        <dbReference type="ARBA" id="ARBA00023136"/>
    </source>
</evidence>
<dbReference type="Proteomes" id="UP001265700">
    <property type="component" value="Unassembled WGS sequence"/>
</dbReference>
<evidence type="ECO:0000256" key="4">
    <source>
        <dbReference type="ARBA" id="ARBA00022452"/>
    </source>
</evidence>
<proteinExistence type="predicted"/>
<dbReference type="EMBL" id="JAVDWU010000006">
    <property type="protein sequence ID" value="MDR7151005.1"/>
    <property type="molecule type" value="Genomic_DNA"/>
</dbReference>
<keyword evidence="3" id="KW-0813">Transport</keyword>
<name>A0ABU1WNZ1_9BURK</name>
<comment type="subunit">
    <text evidence="2">Homotrimer.</text>
</comment>
<evidence type="ECO:0000256" key="10">
    <source>
        <dbReference type="ARBA" id="ARBA00023237"/>
    </source>
</evidence>
<organism evidence="13 14">
    <name type="scientific">Hydrogenophaga palleronii</name>
    <dbReference type="NCBI Taxonomy" id="65655"/>
    <lineage>
        <taxon>Bacteria</taxon>
        <taxon>Pseudomonadati</taxon>
        <taxon>Pseudomonadota</taxon>
        <taxon>Betaproteobacteria</taxon>
        <taxon>Burkholderiales</taxon>
        <taxon>Comamonadaceae</taxon>
        <taxon>Hydrogenophaga</taxon>
    </lineage>
</organism>
<dbReference type="Gene3D" id="2.40.160.10">
    <property type="entry name" value="Porin"/>
    <property type="match status" value="1"/>
</dbReference>
<dbReference type="InterPro" id="IPR033900">
    <property type="entry name" value="Gram_neg_porin_domain"/>
</dbReference>
<dbReference type="PANTHER" id="PTHR34501">
    <property type="entry name" value="PROTEIN YDDL-RELATED"/>
    <property type="match status" value="1"/>
</dbReference>
<dbReference type="RefSeq" id="WP_310317550.1">
    <property type="nucleotide sequence ID" value="NZ_JAVDWU010000006.1"/>
</dbReference>
<reference evidence="13 14" key="1">
    <citation type="submission" date="2023-07" db="EMBL/GenBank/DDBJ databases">
        <title>Sorghum-associated microbial communities from plants grown in Nebraska, USA.</title>
        <authorList>
            <person name="Schachtman D."/>
        </authorList>
    </citation>
    <scope>NUCLEOTIDE SEQUENCE [LARGE SCALE GENOMIC DNA]</scope>
    <source>
        <strain evidence="13 14">4249</strain>
    </source>
</reference>
<keyword evidence="8" id="KW-0626">Porin</keyword>
<feature type="chain" id="PRO_5046353348" evidence="11">
    <location>
        <begin position="20"/>
        <end position="337"/>
    </location>
</feature>
<keyword evidence="14" id="KW-1185">Reference proteome</keyword>
<keyword evidence="6 11" id="KW-0732">Signal</keyword>
<dbReference type="SUPFAM" id="SSF56935">
    <property type="entry name" value="Porins"/>
    <property type="match status" value="1"/>
</dbReference>
<dbReference type="InterPro" id="IPR023614">
    <property type="entry name" value="Porin_dom_sf"/>
</dbReference>
<evidence type="ECO:0000259" key="12">
    <source>
        <dbReference type="Pfam" id="PF13609"/>
    </source>
</evidence>
<evidence type="ECO:0000256" key="1">
    <source>
        <dbReference type="ARBA" id="ARBA00004571"/>
    </source>
</evidence>
<keyword evidence="5" id="KW-0812">Transmembrane</keyword>
<evidence type="ECO:0000256" key="7">
    <source>
        <dbReference type="ARBA" id="ARBA00023065"/>
    </source>
</evidence>
<dbReference type="Pfam" id="PF13609">
    <property type="entry name" value="Porin_4"/>
    <property type="match status" value="1"/>
</dbReference>
<evidence type="ECO:0000313" key="13">
    <source>
        <dbReference type="EMBL" id="MDR7151005.1"/>
    </source>
</evidence>
<evidence type="ECO:0000256" key="11">
    <source>
        <dbReference type="SAM" id="SignalP"/>
    </source>
</evidence>
<keyword evidence="9" id="KW-0472">Membrane</keyword>
<keyword evidence="4" id="KW-1134">Transmembrane beta strand</keyword>
<evidence type="ECO:0000256" key="5">
    <source>
        <dbReference type="ARBA" id="ARBA00022692"/>
    </source>
</evidence>
<feature type="signal peptide" evidence="11">
    <location>
        <begin position="1"/>
        <end position="19"/>
    </location>
</feature>
<gene>
    <name evidence="13" type="ORF">J2W49_002978</name>
</gene>
<comment type="subcellular location">
    <subcellularLocation>
        <location evidence="1">Cell outer membrane</location>
        <topology evidence="1">Multi-pass membrane protein</topology>
    </subcellularLocation>
</comment>
<keyword evidence="7" id="KW-0406">Ion transport</keyword>
<feature type="domain" description="Porin" evidence="12">
    <location>
        <begin position="7"/>
        <end position="306"/>
    </location>
</feature>
<dbReference type="InterPro" id="IPR002299">
    <property type="entry name" value="Porin_Neis"/>
</dbReference>
<evidence type="ECO:0000256" key="2">
    <source>
        <dbReference type="ARBA" id="ARBA00011233"/>
    </source>
</evidence>
<evidence type="ECO:0000256" key="8">
    <source>
        <dbReference type="ARBA" id="ARBA00023114"/>
    </source>
</evidence>
<evidence type="ECO:0000256" key="3">
    <source>
        <dbReference type="ARBA" id="ARBA00022448"/>
    </source>
</evidence>
<accession>A0ABU1WNZ1</accession>
<keyword evidence="10" id="KW-0998">Cell outer membrane</keyword>
<evidence type="ECO:0000256" key="6">
    <source>
        <dbReference type="ARBA" id="ARBA00022729"/>
    </source>
</evidence>
<protein>
    <submittedName>
        <fullName evidence="13">Porin</fullName>
    </submittedName>
</protein>
<sequence>MKKTLIALAAVAATGAAFAQSSVTLFGIVDLNVRNVKQGGESLTSMSQDGIASSRLGFRGVEDLGGGMKAGFWLEGGLNPDTGTPTGLMFQRRSTVSLMGNFGEVRLGRDYTPTFWNHTVYDPFGTNGVGSSLNTFAPLGSGTSTLVRANNSIGYFLPNFGGFSGQVMVSVKETKADNTPNEYAGLRLTYAAGPLSVAVATGKEGATEGFTESFKRTNIGASYDFGVVKPMAQYTLAKFGSAEVKHLVVGVVAPVGPGNIKAAYTRSDYNPAAGNGDANQIAVGYDYNLSKRTAVYGTYSRLTNKNGGSAFGMSPNAAAQTPNGKSTGIEFGLRHAF</sequence>
<dbReference type="CDD" id="cd00342">
    <property type="entry name" value="gram_neg_porins"/>
    <property type="match status" value="1"/>
</dbReference>
<evidence type="ECO:0000313" key="14">
    <source>
        <dbReference type="Proteomes" id="UP001265700"/>
    </source>
</evidence>
<dbReference type="PRINTS" id="PR00184">
    <property type="entry name" value="NEISSPPORIN"/>
</dbReference>